<accession>A0ABV4E3F7</accession>
<dbReference type="Proteomes" id="UP001565243">
    <property type="component" value="Unassembled WGS sequence"/>
</dbReference>
<dbReference type="RefSeq" id="WP_369894828.1">
    <property type="nucleotide sequence ID" value="NZ_JBGFFX010000001.1"/>
</dbReference>
<reference evidence="1 2" key="1">
    <citation type="submission" date="2024-07" db="EMBL/GenBank/DDBJ databases">
        <authorList>
            <person name="Hebao G."/>
        </authorList>
    </citation>
    <scope>NUCLEOTIDE SEQUENCE [LARGE SCALE GENOMIC DNA]</scope>
    <source>
        <strain evidence="1 2">ACCC 02193</strain>
    </source>
</reference>
<gene>
    <name evidence="1" type="ORF">AB6T85_03055</name>
</gene>
<sequence length="63" mass="6499">MLLAIAPYAVIPGAQASRKGLSTPESGLMTGLNFAGGSEFAAIQLLHNLLPQPANTPFCCKAK</sequence>
<dbReference type="InterPro" id="IPR011606">
    <property type="entry name" value="Brnchd-chn_aa_trnsp_permease"/>
</dbReference>
<name>A0ABV4E3F7_9GAMM</name>
<dbReference type="Pfam" id="PF03591">
    <property type="entry name" value="AzlC"/>
    <property type="match status" value="1"/>
</dbReference>
<evidence type="ECO:0000313" key="2">
    <source>
        <dbReference type="Proteomes" id="UP001565243"/>
    </source>
</evidence>
<comment type="caution">
    <text evidence="1">The sequence shown here is derived from an EMBL/GenBank/DDBJ whole genome shotgun (WGS) entry which is preliminary data.</text>
</comment>
<evidence type="ECO:0000313" key="1">
    <source>
        <dbReference type="EMBL" id="MEY8769419.1"/>
    </source>
</evidence>
<proteinExistence type="predicted"/>
<keyword evidence="2" id="KW-1185">Reference proteome</keyword>
<protein>
    <submittedName>
        <fullName evidence="1">AzlC family ABC transporter permease</fullName>
    </submittedName>
</protein>
<dbReference type="EMBL" id="JBGFFX010000001">
    <property type="protein sequence ID" value="MEY8769419.1"/>
    <property type="molecule type" value="Genomic_DNA"/>
</dbReference>
<organism evidence="1 2">
    <name type="scientific">Erwinia aeris</name>
    <dbReference type="NCBI Taxonomy" id="3239803"/>
    <lineage>
        <taxon>Bacteria</taxon>
        <taxon>Pseudomonadati</taxon>
        <taxon>Pseudomonadota</taxon>
        <taxon>Gammaproteobacteria</taxon>
        <taxon>Enterobacterales</taxon>
        <taxon>Erwiniaceae</taxon>
        <taxon>Erwinia</taxon>
    </lineage>
</organism>